<dbReference type="AlphaFoldDB" id="A0AAV4QJU2"/>
<proteinExistence type="predicted"/>
<name>A0AAV4QJU2_9ARAC</name>
<evidence type="ECO:0000313" key="1">
    <source>
        <dbReference type="EMBL" id="GIY08351.1"/>
    </source>
</evidence>
<keyword evidence="2" id="KW-1185">Reference proteome</keyword>
<organism evidence="1 2">
    <name type="scientific">Caerostris darwini</name>
    <dbReference type="NCBI Taxonomy" id="1538125"/>
    <lineage>
        <taxon>Eukaryota</taxon>
        <taxon>Metazoa</taxon>
        <taxon>Ecdysozoa</taxon>
        <taxon>Arthropoda</taxon>
        <taxon>Chelicerata</taxon>
        <taxon>Arachnida</taxon>
        <taxon>Araneae</taxon>
        <taxon>Araneomorphae</taxon>
        <taxon>Entelegynae</taxon>
        <taxon>Araneoidea</taxon>
        <taxon>Araneidae</taxon>
        <taxon>Caerostris</taxon>
    </lineage>
</organism>
<reference evidence="1 2" key="1">
    <citation type="submission" date="2021-06" db="EMBL/GenBank/DDBJ databases">
        <title>Caerostris darwini draft genome.</title>
        <authorList>
            <person name="Kono N."/>
            <person name="Arakawa K."/>
        </authorList>
    </citation>
    <scope>NUCLEOTIDE SEQUENCE [LARGE SCALE GENOMIC DNA]</scope>
</reference>
<dbReference type="Proteomes" id="UP001054837">
    <property type="component" value="Unassembled WGS sequence"/>
</dbReference>
<sequence>MGVVFLRLKCSYQTISLASERSHASTPVSLSHDRSKCSKCPPIMIKSEGWSLLNGFLLASPRGERFPRNIPSFARVGVVHFASIKGSNDLLTINKDCAMISKNCELFVLRV</sequence>
<accession>A0AAV4QJU2</accession>
<protein>
    <submittedName>
        <fullName evidence="1">Uncharacterized protein</fullName>
    </submittedName>
</protein>
<dbReference type="EMBL" id="BPLQ01004489">
    <property type="protein sequence ID" value="GIY08351.1"/>
    <property type="molecule type" value="Genomic_DNA"/>
</dbReference>
<comment type="caution">
    <text evidence="1">The sequence shown here is derived from an EMBL/GenBank/DDBJ whole genome shotgun (WGS) entry which is preliminary data.</text>
</comment>
<evidence type="ECO:0000313" key="2">
    <source>
        <dbReference type="Proteomes" id="UP001054837"/>
    </source>
</evidence>
<gene>
    <name evidence="1" type="ORF">CDAR_556921</name>
</gene>